<gene>
    <name evidence="1" type="ORF">VNO80_05991</name>
</gene>
<keyword evidence="2" id="KW-1185">Reference proteome</keyword>
<dbReference type="AlphaFoldDB" id="A0AAN9RE59"/>
<dbReference type="EMBL" id="JAYMYR010000003">
    <property type="protein sequence ID" value="KAK7372605.1"/>
    <property type="molecule type" value="Genomic_DNA"/>
</dbReference>
<name>A0AAN9RE59_PHACN</name>
<accession>A0AAN9RE59</accession>
<organism evidence="1 2">
    <name type="scientific">Phaseolus coccineus</name>
    <name type="common">Scarlet runner bean</name>
    <name type="synonym">Phaseolus multiflorus</name>
    <dbReference type="NCBI Taxonomy" id="3886"/>
    <lineage>
        <taxon>Eukaryota</taxon>
        <taxon>Viridiplantae</taxon>
        <taxon>Streptophyta</taxon>
        <taxon>Embryophyta</taxon>
        <taxon>Tracheophyta</taxon>
        <taxon>Spermatophyta</taxon>
        <taxon>Magnoliopsida</taxon>
        <taxon>eudicotyledons</taxon>
        <taxon>Gunneridae</taxon>
        <taxon>Pentapetalae</taxon>
        <taxon>rosids</taxon>
        <taxon>fabids</taxon>
        <taxon>Fabales</taxon>
        <taxon>Fabaceae</taxon>
        <taxon>Papilionoideae</taxon>
        <taxon>50 kb inversion clade</taxon>
        <taxon>NPAAA clade</taxon>
        <taxon>indigoferoid/millettioid clade</taxon>
        <taxon>Phaseoleae</taxon>
        <taxon>Phaseolus</taxon>
    </lineage>
</organism>
<proteinExistence type="predicted"/>
<comment type="caution">
    <text evidence="1">The sequence shown here is derived from an EMBL/GenBank/DDBJ whole genome shotgun (WGS) entry which is preliminary data.</text>
</comment>
<protein>
    <submittedName>
        <fullName evidence="1">Uncharacterized protein</fullName>
    </submittedName>
</protein>
<evidence type="ECO:0000313" key="2">
    <source>
        <dbReference type="Proteomes" id="UP001374584"/>
    </source>
</evidence>
<evidence type="ECO:0000313" key="1">
    <source>
        <dbReference type="EMBL" id="KAK7372605.1"/>
    </source>
</evidence>
<reference evidence="1 2" key="1">
    <citation type="submission" date="2024-01" db="EMBL/GenBank/DDBJ databases">
        <title>The genomes of 5 underutilized Papilionoideae crops provide insights into root nodulation and disease resistanc.</title>
        <authorList>
            <person name="Jiang F."/>
        </authorList>
    </citation>
    <scope>NUCLEOTIDE SEQUENCE [LARGE SCALE GENOMIC DNA]</scope>
    <source>
        <strain evidence="1">JINMINGXINNONG_FW02</strain>
        <tissue evidence="1">Leaves</tissue>
    </source>
</reference>
<sequence>MSFLELLCLIHQINSVILREKVIVFLHLLYGVAMLPKEAVFVTASFGLSFSTSHALLISAIADRSKLIVAFAFPRLGFSLKSNVIYLPPNQNQVGILVGKSY</sequence>
<dbReference type="Proteomes" id="UP001374584">
    <property type="component" value="Unassembled WGS sequence"/>
</dbReference>